<evidence type="ECO:0000256" key="1">
    <source>
        <dbReference type="ARBA" id="ARBA00022617"/>
    </source>
</evidence>
<dbReference type="RefSeq" id="WP_218152811.1">
    <property type="nucleotide sequence ID" value="NZ_FOLG01000002.1"/>
</dbReference>
<dbReference type="GO" id="GO:0020037">
    <property type="term" value="F:heme binding"/>
    <property type="evidence" value="ECO:0007669"/>
    <property type="project" value="InterPro"/>
</dbReference>
<dbReference type="InterPro" id="IPR010644">
    <property type="entry name" value="ChdC/CLD"/>
</dbReference>
<dbReference type="PANTHER" id="PTHR36843">
    <property type="entry name" value="HEME-DEPENDENT PEROXIDASE YWFI-RELATED"/>
    <property type="match status" value="1"/>
</dbReference>
<keyword evidence="4" id="KW-0732">Signal</keyword>
<keyword evidence="3" id="KW-0408">Iron</keyword>
<evidence type="ECO:0000256" key="3">
    <source>
        <dbReference type="ARBA" id="ARBA00023004"/>
    </source>
</evidence>
<dbReference type="GO" id="GO:0016491">
    <property type="term" value="F:oxidoreductase activity"/>
    <property type="evidence" value="ECO:0007669"/>
    <property type="project" value="InterPro"/>
</dbReference>
<name>A0A1I1FL88_9RHOB</name>
<keyword evidence="6" id="KW-1185">Reference proteome</keyword>
<dbReference type="SUPFAM" id="SSF54909">
    <property type="entry name" value="Dimeric alpha+beta barrel"/>
    <property type="match status" value="1"/>
</dbReference>
<reference evidence="5 6" key="1">
    <citation type="submission" date="2016-10" db="EMBL/GenBank/DDBJ databases">
        <authorList>
            <person name="de Groot N.N."/>
        </authorList>
    </citation>
    <scope>NUCLEOTIDE SEQUENCE [LARGE SCALE GENOMIC DNA]</scope>
    <source>
        <strain evidence="5 6">DSM 19548</strain>
    </source>
</reference>
<keyword evidence="1" id="KW-0349">Heme</keyword>
<accession>A0A1I1FL88</accession>
<evidence type="ECO:0000256" key="2">
    <source>
        <dbReference type="ARBA" id="ARBA00022723"/>
    </source>
</evidence>
<dbReference type="InterPro" id="IPR011008">
    <property type="entry name" value="Dimeric_a/b-barrel"/>
</dbReference>
<keyword evidence="2" id="KW-0479">Metal-binding</keyword>
<feature type="signal peptide" evidence="4">
    <location>
        <begin position="1"/>
        <end position="27"/>
    </location>
</feature>
<evidence type="ECO:0000313" key="5">
    <source>
        <dbReference type="EMBL" id="SFB98418.1"/>
    </source>
</evidence>
<evidence type="ECO:0000256" key="4">
    <source>
        <dbReference type="SAM" id="SignalP"/>
    </source>
</evidence>
<dbReference type="Gene3D" id="3.30.70.3420">
    <property type="match status" value="1"/>
</dbReference>
<protein>
    <submittedName>
        <fullName evidence="5">Chlorite dismutase</fullName>
    </submittedName>
</protein>
<feature type="chain" id="PRO_5011744174" evidence="4">
    <location>
        <begin position="28"/>
        <end position="291"/>
    </location>
</feature>
<gene>
    <name evidence="5" type="ORF">SAMN04488094_102139</name>
</gene>
<evidence type="ECO:0000313" key="6">
    <source>
        <dbReference type="Proteomes" id="UP000198728"/>
    </source>
</evidence>
<dbReference type="STRING" id="441112.SAMN04488094_102139"/>
<proteinExistence type="predicted"/>
<dbReference type="AlphaFoldDB" id="A0A1I1FL88"/>
<dbReference type="GO" id="GO:0046872">
    <property type="term" value="F:metal ion binding"/>
    <property type="evidence" value="ECO:0007669"/>
    <property type="project" value="UniProtKB-KW"/>
</dbReference>
<organism evidence="5 6">
    <name type="scientific">Tropicimonas isoalkanivorans</name>
    <dbReference type="NCBI Taxonomy" id="441112"/>
    <lineage>
        <taxon>Bacteria</taxon>
        <taxon>Pseudomonadati</taxon>
        <taxon>Pseudomonadota</taxon>
        <taxon>Alphaproteobacteria</taxon>
        <taxon>Rhodobacterales</taxon>
        <taxon>Roseobacteraceae</taxon>
        <taxon>Tropicimonas</taxon>
    </lineage>
</organism>
<dbReference type="PANTHER" id="PTHR36843:SF1">
    <property type="entry name" value="COPROHEME DECARBOXYLASE"/>
    <property type="match status" value="1"/>
</dbReference>
<dbReference type="Proteomes" id="UP000198728">
    <property type="component" value="Unassembled WGS sequence"/>
</dbReference>
<dbReference type="EMBL" id="FOLG01000002">
    <property type="protein sequence ID" value="SFB98418.1"/>
    <property type="molecule type" value="Genomic_DNA"/>
</dbReference>
<sequence length="291" mass="32566">MPILYGNRRTYATQMLTVTATAMLVAAGPMSGTMVYAQQANADAEMAMDIDHAKILKDAGVIGVFATYKVNPDYYQRASAERRGGVEEVLAVVDAHKSKVRVDAYLTRGLSSESDFMLRVHAYDLEAAQNFMTDFLETRFGMHTEVTETLTGITKPLNYVTKEDSPDMNAALSSASYSDEEPKYSIVVPIEKDAEWWNMSHEERLSHMEVHTAPTLEFLVNVKRKLYHSTGLDDVDFITYFETADLNAFNNLAVSLMEVPENLYHEQWGEPTILSTIQPIENVVATLSALK</sequence>
<dbReference type="Pfam" id="PF06778">
    <property type="entry name" value="Chlor_dismutase"/>
    <property type="match status" value="1"/>
</dbReference>